<evidence type="ECO:0000256" key="1">
    <source>
        <dbReference type="ARBA" id="ARBA00006484"/>
    </source>
</evidence>
<evidence type="ECO:0000256" key="3">
    <source>
        <dbReference type="SAM" id="SignalP"/>
    </source>
</evidence>
<dbReference type="InterPro" id="IPR036291">
    <property type="entry name" value="NAD(P)-bd_dom_sf"/>
</dbReference>
<reference evidence="5" key="1">
    <citation type="journal article" date="2013" name="Nature">
        <title>Pan genome of the phytoplankton Emiliania underpins its global distribution.</title>
        <authorList>
            <person name="Read B.A."/>
            <person name="Kegel J."/>
            <person name="Klute M.J."/>
            <person name="Kuo A."/>
            <person name="Lefebvre S.C."/>
            <person name="Maumus F."/>
            <person name="Mayer C."/>
            <person name="Miller J."/>
            <person name="Monier A."/>
            <person name="Salamov A."/>
            <person name="Young J."/>
            <person name="Aguilar M."/>
            <person name="Claverie J.M."/>
            <person name="Frickenhaus S."/>
            <person name="Gonzalez K."/>
            <person name="Herman E.K."/>
            <person name="Lin Y.C."/>
            <person name="Napier J."/>
            <person name="Ogata H."/>
            <person name="Sarno A.F."/>
            <person name="Shmutz J."/>
            <person name="Schroeder D."/>
            <person name="de Vargas C."/>
            <person name="Verret F."/>
            <person name="von Dassow P."/>
            <person name="Valentin K."/>
            <person name="Van de Peer Y."/>
            <person name="Wheeler G."/>
            <person name="Dacks J.B."/>
            <person name="Delwiche C.F."/>
            <person name="Dyhrman S.T."/>
            <person name="Glockner G."/>
            <person name="John U."/>
            <person name="Richards T."/>
            <person name="Worden A.Z."/>
            <person name="Zhang X."/>
            <person name="Grigoriev I.V."/>
            <person name="Allen A.E."/>
            <person name="Bidle K."/>
            <person name="Borodovsky M."/>
            <person name="Bowler C."/>
            <person name="Brownlee C."/>
            <person name="Cock J.M."/>
            <person name="Elias M."/>
            <person name="Gladyshev V.N."/>
            <person name="Groth M."/>
            <person name="Guda C."/>
            <person name="Hadaegh A."/>
            <person name="Iglesias-Rodriguez M.D."/>
            <person name="Jenkins J."/>
            <person name="Jones B.M."/>
            <person name="Lawson T."/>
            <person name="Leese F."/>
            <person name="Lindquist E."/>
            <person name="Lobanov A."/>
            <person name="Lomsadze A."/>
            <person name="Malik S.B."/>
            <person name="Marsh M.E."/>
            <person name="Mackinder L."/>
            <person name="Mock T."/>
            <person name="Mueller-Roeber B."/>
            <person name="Pagarete A."/>
            <person name="Parker M."/>
            <person name="Probert I."/>
            <person name="Quesneville H."/>
            <person name="Raines C."/>
            <person name="Rensing S.A."/>
            <person name="Riano-Pachon D.M."/>
            <person name="Richier S."/>
            <person name="Rokitta S."/>
            <person name="Shiraiwa Y."/>
            <person name="Soanes D.M."/>
            <person name="van der Giezen M."/>
            <person name="Wahlund T.M."/>
            <person name="Williams B."/>
            <person name="Wilson W."/>
            <person name="Wolfe G."/>
            <person name="Wurch L.L."/>
        </authorList>
    </citation>
    <scope>NUCLEOTIDE SEQUENCE</scope>
</reference>
<feature type="chain" id="PRO_5044190407" description="Protochlorophyllide reductase" evidence="3">
    <location>
        <begin position="19"/>
        <end position="429"/>
    </location>
</feature>
<dbReference type="AlphaFoldDB" id="A0A0D3IJ82"/>
<sequence length="429" mass="43884">MSLLHLLALSLNAPSTKSSSHARARLVSRRQHLQTAAALIALPPLSAAADQCETDGAACELVIPQQTLLAGLTSAPVRHVTVTGAPRHFRDASCASSGVGLAGAKLLTAAGHKVTLACRTQAKADAAATACMEYAAGLSAAGPAGMPDFYAARRAGGSAVGAACDLSSLSSVRAFAASRKGEPLDTLVLNAGLSLNVGDPAEQFTADGYELTVGTNHIGHFALATLLQPTLSKSSLQPRLLVTASGVHDPASGGGRQGGPEKWASLGELKGLAGGRAFTMVDGGTYDPDKAYKDSKLCNMLFMAEAARRWGSGGITASASWPGTGHRRLHENRLFGSVFSGISKAVGVAETNDFAGSALAYLAVDPAMDGQTGGWYDALPLGKHSTHICLAGSSTNTRKHSLGKHAPSAEARDAAKAAKLWELSEGLLA</sequence>
<dbReference type="GeneID" id="17257513"/>
<dbReference type="PANTHER" id="PTHR24320">
    <property type="entry name" value="RETINOL DEHYDROGENASE"/>
    <property type="match status" value="1"/>
</dbReference>
<dbReference type="RefSeq" id="XP_005763746.1">
    <property type="nucleotide sequence ID" value="XM_005763689.1"/>
</dbReference>
<comment type="similarity">
    <text evidence="1">Belongs to the short-chain dehydrogenases/reductases (SDR) family.</text>
</comment>
<dbReference type="STRING" id="2903.R1BNQ5"/>
<keyword evidence="3" id="KW-0732">Signal</keyword>
<evidence type="ECO:0000313" key="4">
    <source>
        <dbReference type="EnsemblProtists" id="EOD11317"/>
    </source>
</evidence>
<accession>A0A0D3IJ82</accession>
<evidence type="ECO:0008006" key="6">
    <source>
        <dbReference type="Google" id="ProtNLM"/>
    </source>
</evidence>
<evidence type="ECO:0000256" key="2">
    <source>
        <dbReference type="ARBA" id="ARBA00023002"/>
    </source>
</evidence>
<dbReference type="PaxDb" id="2903-EOD11317"/>
<dbReference type="GO" id="GO:0016491">
    <property type="term" value="F:oxidoreductase activity"/>
    <property type="evidence" value="ECO:0007669"/>
    <property type="project" value="UniProtKB-KW"/>
</dbReference>
<dbReference type="SUPFAM" id="SSF51735">
    <property type="entry name" value="NAD(P)-binding Rossmann-fold domains"/>
    <property type="match status" value="1"/>
</dbReference>
<reference evidence="4" key="2">
    <citation type="submission" date="2024-10" db="UniProtKB">
        <authorList>
            <consortium name="EnsemblProtists"/>
        </authorList>
    </citation>
    <scope>IDENTIFICATION</scope>
</reference>
<dbReference type="EnsemblProtists" id="EOD11317">
    <property type="protein sequence ID" value="EOD11317"/>
    <property type="gene ID" value="EMIHUDRAFT_104745"/>
</dbReference>
<organism evidence="4 5">
    <name type="scientific">Emiliania huxleyi (strain CCMP1516)</name>
    <dbReference type="NCBI Taxonomy" id="280463"/>
    <lineage>
        <taxon>Eukaryota</taxon>
        <taxon>Haptista</taxon>
        <taxon>Haptophyta</taxon>
        <taxon>Prymnesiophyceae</taxon>
        <taxon>Isochrysidales</taxon>
        <taxon>Noelaerhabdaceae</taxon>
        <taxon>Emiliania</taxon>
    </lineage>
</organism>
<evidence type="ECO:0000313" key="5">
    <source>
        <dbReference type="Proteomes" id="UP000013827"/>
    </source>
</evidence>
<name>A0A0D3IJ82_EMIH1</name>
<dbReference type="Gene3D" id="3.40.50.720">
    <property type="entry name" value="NAD(P)-binding Rossmann-like Domain"/>
    <property type="match status" value="1"/>
</dbReference>
<feature type="signal peptide" evidence="3">
    <location>
        <begin position="1"/>
        <end position="18"/>
    </location>
</feature>
<dbReference type="Proteomes" id="UP000013827">
    <property type="component" value="Unassembled WGS sequence"/>
</dbReference>
<dbReference type="KEGG" id="ehx:EMIHUDRAFT_104745"/>
<dbReference type="HOGENOM" id="CLU_010194_44_3_1"/>
<dbReference type="PANTHER" id="PTHR24320:SF152">
    <property type="entry name" value="SHORT-CHAIN DEHYDROGENASE_REDUCTASE FAMILY PROTEIN"/>
    <property type="match status" value="1"/>
</dbReference>
<keyword evidence="5" id="KW-1185">Reference proteome</keyword>
<proteinExistence type="inferred from homology"/>
<protein>
    <recommendedName>
        <fullName evidence="6">Protochlorophyllide reductase</fullName>
    </recommendedName>
</protein>
<dbReference type="eggNOG" id="KOG1208">
    <property type="taxonomic scope" value="Eukaryota"/>
</dbReference>
<keyword evidence="2" id="KW-0560">Oxidoreductase</keyword>